<dbReference type="InterPro" id="IPR046342">
    <property type="entry name" value="CBS_dom_sf"/>
</dbReference>
<evidence type="ECO:0000256" key="7">
    <source>
        <dbReference type="ARBA" id="ARBA00023136"/>
    </source>
</evidence>
<keyword evidence="6 9" id="KW-1133">Transmembrane helix</keyword>
<reference evidence="12 13" key="1">
    <citation type="submission" date="2018-05" db="EMBL/GenBank/DDBJ databases">
        <title>Acuticoccus sediminis sp. nov., isolated from deep-sea sediment of Indian Ocean.</title>
        <authorList>
            <person name="Liu X."/>
            <person name="Lai Q."/>
            <person name="Du Y."/>
            <person name="Sun F."/>
            <person name="Zhang X."/>
            <person name="Wang S."/>
            <person name="Shao Z."/>
        </authorList>
    </citation>
    <scope>NUCLEOTIDE SEQUENCE [LARGE SCALE GENOMIC DNA]</scope>
    <source>
        <strain evidence="12 13">PTG4-2</strain>
    </source>
</reference>
<dbReference type="Proteomes" id="UP000249590">
    <property type="component" value="Unassembled WGS sequence"/>
</dbReference>
<dbReference type="InterPro" id="IPR006667">
    <property type="entry name" value="SLC41_membr_dom"/>
</dbReference>
<dbReference type="PANTHER" id="PTHR41394">
    <property type="entry name" value="MAGNESIUM TRANSPORTER MGTE"/>
    <property type="match status" value="1"/>
</dbReference>
<protein>
    <recommendedName>
        <fullName evidence="9">Magnesium transporter MgtE</fullName>
    </recommendedName>
</protein>
<dbReference type="CDD" id="cd04606">
    <property type="entry name" value="CBS_pair_Mg_transporter"/>
    <property type="match status" value="1"/>
</dbReference>
<dbReference type="InterPro" id="IPR000644">
    <property type="entry name" value="CBS_dom"/>
</dbReference>
<comment type="caution">
    <text evidence="12">The sequence shown here is derived from an EMBL/GenBank/DDBJ whole genome shotgun (WGS) entry which is preliminary data.</text>
</comment>
<comment type="similarity">
    <text evidence="2 9">Belongs to the SLC41A transporter family.</text>
</comment>
<evidence type="ECO:0000256" key="1">
    <source>
        <dbReference type="ARBA" id="ARBA00004141"/>
    </source>
</evidence>
<dbReference type="Gene3D" id="1.10.357.20">
    <property type="entry name" value="SLC41 divalent cation transporters, integral membrane domain"/>
    <property type="match status" value="1"/>
</dbReference>
<accession>A0A8B2NKW2</accession>
<dbReference type="SUPFAM" id="SSF161093">
    <property type="entry name" value="MgtE membrane domain-like"/>
    <property type="match status" value="1"/>
</dbReference>
<keyword evidence="7 9" id="KW-0472">Membrane</keyword>
<evidence type="ECO:0000256" key="2">
    <source>
        <dbReference type="ARBA" id="ARBA00009749"/>
    </source>
</evidence>
<evidence type="ECO:0000313" key="13">
    <source>
        <dbReference type="Proteomes" id="UP000249590"/>
    </source>
</evidence>
<dbReference type="InterPro" id="IPR036739">
    <property type="entry name" value="SLC41_membr_dom_sf"/>
</dbReference>
<gene>
    <name evidence="12" type="primary">mgtE</name>
    <name evidence="12" type="ORF">DLJ53_24140</name>
</gene>
<dbReference type="PANTHER" id="PTHR41394:SF8">
    <property type="entry name" value="MAGNESIUM TRANSPORTER MGTE"/>
    <property type="match status" value="1"/>
</dbReference>
<keyword evidence="4 9" id="KW-0812">Transmembrane</keyword>
<dbReference type="GO" id="GO:0046872">
    <property type="term" value="F:metal ion binding"/>
    <property type="evidence" value="ECO:0007669"/>
    <property type="project" value="UniProtKB-KW"/>
</dbReference>
<dbReference type="InterPro" id="IPR006669">
    <property type="entry name" value="MgtE_transporter"/>
</dbReference>
<feature type="transmembrane region" description="Helical" evidence="9">
    <location>
        <begin position="318"/>
        <end position="336"/>
    </location>
</feature>
<dbReference type="NCBIfam" id="TIGR00400">
    <property type="entry name" value="mgtE"/>
    <property type="match status" value="1"/>
</dbReference>
<evidence type="ECO:0000256" key="10">
    <source>
        <dbReference type="SAM" id="MobiDB-lite"/>
    </source>
</evidence>
<dbReference type="SUPFAM" id="SSF54631">
    <property type="entry name" value="CBS-domain pair"/>
    <property type="match status" value="1"/>
</dbReference>
<feature type="transmembrane region" description="Helical" evidence="9">
    <location>
        <begin position="244"/>
        <end position="262"/>
    </location>
</feature>
<dbReference type="Pfam" id="PF00571">
    <property type="entry name" value="CBS"/>
    <property type="match status" value="1"/>
</dbReference>
<dbReference type="PROSITE" id="PS51371">
    <property type="entry name" value="CBS"/>
    <property type="match status" value="1"/>
</dbReference>
<comment type="subunit">
    <text evidence="9">Homodimer.</text>
</comment>
<keyword evidence="8" id="KW-0129">CBS domain</keyword>
<evidence type="ECO:0000256" key="6">
    <source>
        <dbReference type="ARBA" id="ARBA00022989"/>
    </source>
</evidence>
<sequence>MAIWRPAVPPPDARLSHRPRSIAPVTPPDQPPAPDIARTIDALAATSPDEAARALRQLPKRQRAAVLAAIGERRRQEVMRLASHEDGTAGAIMTSRYAAVAETLTVGEALHQLAAASDAETIYLVFAVDAAHRLVGTADLRSLIAADRRAPVAGLLDRSPTSARVDDGDEEAARRLVEARALALPVLDGDGTLVGIITFDDAQRCLEAEAREDADRFSAIQSTPQESAYLDVSFAGEMRRRAPWILGLAVAGLMAGYIVHIYEDALDALVILALYMPMVADTGGNVGTQSASLVLRAIATGGVGLRDAGRVLWKETRVGLGLAAILFLFAVLKVWFISNGSDVPTALTLEGIGVAIGVAIAVTVVVSVLIGAMLPLIALVIRVDPAVFAGPALTTIVDVVGLFLYFQITTRMLGIALVE</sequence>
<proteinExistence type="inferred from homology"/>
<keyword evidence="9" id="KW-0479">Metal-binding</keyword>
<keyword evidence="3 9" id="KW-0813">Transport</keyword>
<evidence type="ECO:0000256" key="4">
    <source>
        <dbReference type="ARBA" id="ARBA00022692"/>
    </source>
</evidence>
<evidence type="ECO:0000256" key="9">
    <source>
        <dbReference type="RuleBase" id="RU362011"/>
    </source>
</evidence>
<keyword evidence="9" id="KW-1003">Cell membrane</keyword>
<comment type="function">
    <text evidence="9">Acts as a magnesium transporter.</text>
</comment>
<feature type="transmembrane region" description="Helical" evidence="9">
    <location>
        <begin position="348"/>
        <end position="381"/>
    </location>
</feature>
<evidence type="ECO:0000256" key="3">
    <source>
        <dbReference type="ARBA" id="ARBA00022448"/>
    </source>
</evidence>
<evidence type="ECO:0000313" key="12">
    <source>
        <dbReference type="EMBL" id="RAH98735.1"/>
    </source>
</evidence>
<keyword evidence="13" id="KW-1185">Reference proteome</keyword>
<dbReference type="Gene3D" id="3.10.580.10">
    <property type="entry name" value="CBS-domain"/>
    <property type="match status" value="1"/>
</dbReference>
<feature type="transmembrane region" description="Helical" evidence="9">
    <location>
        <begin position="387"/>
        <end position="406"/>
    </location>
</feature>
<evidence type="ECO:0000256" key="8">
    <source>
        <dbReference type="PROSITE-ProRule" id="PRU00703"/>
    </source>
</evidence>
<comment type="caution">
    <text evidence="9">Lacks conserved residue(s) required for the propagation of feature annotation.</text>
</comment>
<evidence type="ECO:0000256" key="5">
    <source>
        <dbReference type="ARBA" id="ARBA00022842"/>
    </source>
</evidence>
<evidence type="ECO:0000259" key="11">
    <source>
        <dbReference type="PROSITE" id="PS51371"/>
    </source>
</evidence>
<dbReference type="GO" id="GO:0005886">
    <property type="term" value="C:plasma membrane"/>
    <property type="evidence" value="ECO:0007669"/>
    <property type="project" value="UniProtKB-SubCell"/>
</dbReference>
<feature type="domain" description="CBS" evidence="11">
    <location>
        <begin position="156"/>
        <end position="212"/>
    </location>
</feature>
<feature type="region of interest" description="Disordered" evidence="10">
    <location>
        <begin position="1"/>
        <end position="34"/>
    </location>
</feature>
<comment type="subcellular location">
    <subcellularLocation>
        <location evidence="9">Cell membrane</location>
        <topology evidence="9">Multi-pass membrane protein</topology>
    </subcellularLocation>
    <subcellularLocation>
        <location evidence="1">Membrane</location>
        <topology evidence="1">Multi-pass membrane protein</topology>
    </subcellularLocation>
</comment>
<organism evidence="12 13">
    <name type="scientific">Acuticoccus sediminis</name>
    <dbReference type="NCBI Taxonomy" id="2184697"/>
    <lineage>
        <taxon>Bacteria</taxon>
        <taxon>Pseudomonadati</taxon>
        <taxon>Pseudomonadota</taxon>
        <taxon>Alphaproteobacteria</taxon>
        <taxon>Hyphomicrobiales</taxon>
        <taxon>Amorphaceae</taxon>
        <taxon>Acuticoccus</taxon>
    </lineage>
</organism>
<dbReference type="GO" id="GO:0015095">
    <property type="term" value="F:magnesium ion transmembrane transporter activity"/>
    <property type="evidence" value="ECO:0007669"/>
    <property type="project" value="UniProtKB-UniRule"/>
</dbReference>
<dbReference type="EMBL" id="QHHQ01000006">
    <property type="protein sequence ID" value="RAH98735.1"/>
    <property type="molecule type" value="Genomic_DNA"/>
</dbReference>
<dbReference type="Pfam" id="PF01769">
    <property type="entry name" value="MgtE"/>
    <property type="match status" value="1"/>
</dbReference>
<feature type="compositionally biased region" description="Pro residues" evidence="10">
    <location>
        <begin position="25"/>
        <end position="34"/>
    </location>
</feature>
<dbReference type="AlphaFoldDB" id="A0A8B2NKW2"/>
<name>A0A8B2NKW2_9HYPH</name>
<keyword evidence="5 9" id="KW-0460">Magnesium</keyword>